<keyword evidence="5" id="KW-0808">Transferase</keyword>
<keyword evidence="4" id="KW-0645">Protease</keyword>
<keyword evidence="8 14" id="KW-0418">Kinase</keyword>
<proteinExistence type="predicted"/>
<accession>A0A078ADX2</accession>
<dbReference type="GO" id="GO:0019287">
    <property type="term" value="P:isopentenyl diphosphate biosynthetic process, mevalonate pathway"/>
    <property type="evidence" value="ECO:0007669"/>
    <property type="project" value="UniProtKB-UniPathway"/>
</dbReference>
<keyword evidence="12" id="KW-0482">Metalloprotease</keyword>
<dbReference type="GO" id="GO:0008237">
    <property type="term" value="F:metallopeptidase activity"/>
    <property type="evidence" value="ECO:0007669"/>
    <property type="project" value="UniProtKB-KW"/>
</dbReference>
<evidence type="ECO:0000256" key="4">
    <source>
        <dbReference type="ARBA" id="ARBA00022670"/>
    </source>
</evidence>
<evidence type="ECO:0000256" key="2">
    <source>
        <dbReference type="ARBA" id="ARBA00005017"/>
    </source>
</evidence>
<dbReference type="GO" id="GO:0010142">
    <property type="term" value="P:farnesyl diphosphate biosynthetic process, mevalonate pathway"/>
    <property type="evidence" value="ECO:0007669"/>
    <property type="project" value="TreeGrafter"/>
</dbReference>
<dbReference type="PANTHER" id="PTHR31814:SF2">
    <property type="entry name" value="PHOSPHOMEVALONATE KINASE"/>
    <property type="match status" value="1"/>
</dbReference>
<dbReference type="AlphaFoldDB" id="A0A078ADX2"/>
<dbReference type="GO" id="GO:0006508">
    <property type="term" value="P:proteolysis"/>
    <property type="evidence" value="ECO:0007669"/>
    <property type="project" value="UniProtKB-KW"/>
</dbReference>
<keyword evidence="10" id="KW-0862">Zinc</keyword>
<dbReference type="SUPFAM" id="SSF54211">
    <property type="entry name" value="Ribosomal protein S5 domain 2-like"/>
    <property type="match status" value="1"/>
</dbReference>
<evidence type="ECO:0000256" key="10">
    <source>
        <dbReference type="ARBA" id="ARBA00022833"/>
    </source>
</evidence>
<evidence type="ECO:0000256" key="7">
    <source>
        <dbReference type="ARBA" id="ARBA00022741"/>
    </source>
</evidence>
<evidence type="ECO:0000256" key="5">
    <source>
        <dbReference type="ARBA" id="ARBA00022679"/>
    </source>
</evidence>
<gene>
    <name evidence="14" type="primary">Contig3007.g3213</name>
    <name evidence="14" type="ORF">STYLEM_9403</name>
</gene>
<organism evidence="14 15">
    <name type="scientific">Stylonychia lemnae</name>
    <name type="common">Ciliate</name>
    <dbReference type="NCBI Taxonomy" id="5949"/>
    <lineage>
        <taxon>Eukaryota</taxon>
        <taxon>Sar</taxon>
        <taxon>Alveolata</taxon>
        <taxon>Ciliophora</taxon>
        <taxon>Intramacronucleata</taxon>
        <taxon>Spirotrichea</taxon>
        <taxon>Stichotrichia</taxon>
        <taxon>Sporadotrichida</taxon>
        <taxon>Oxytrichidae</taxon>
        <taxon>Stylonychinae</taxon>
        <taxon>Stylonychia</taxon>
    </lineage>
</organism>
<dbReference type="InterPro" id="IPR006204">
    <property type="entry name" value="GHMP_kinase_N_dom"/>
</dbReference>
<evidence type="ECO:0000256" key="6">
    <source>
        <dbReference type="ARBA" id="ARBA00022723"/>
    </source>
</evidence>
<comment type="cofactor">
    <cofactor evidence="1">
        <name>Zn(2+)</name>
        <dbReference type="ChEBI" id="CHEBI:29105"/>
    </cofactor>
</comment>
<dbReference type="Gene3D" id="3.30.70.890">
    <property type="entry name" value="GHMP kinase, C-terminal domain"/>
    <property type="match status" value="1"/>
</dbReference>
<dbReference type="CDD" id="cd11375">
    <property type="entry name" value="Peptidase_M54"/>
    <property type="match status" value="1"/>
</dbReference>
<evidence type="ECO:0000313" key="15">
    <source>
        <dbReference type="Proteomes" id="UP000039865"/>
    </source>
</evidence>
<dbReference type="InterPro" id="IPR014721">
    <property type="entry name" value="Ribsml_uS5_D2-typ_fold_subgr"/>
</dbReference>
<dbReference type="GO" id="GO:0046872">
    <property type="term" value="F:metal ion binding"/>
    <property type="evidence" value="ECO:0007669"/>
    <property type="project" value="UniProtKB-KW"/>
</dbReference>
<reference evidence="14 15" key="1">
    <citation type="submission" date="2014-06" db="EMBL/GenBank/DDBJ databases">
        <authorList>
            <person name="Swart Estienne"/>
        </authorList>
    </citation>
    <scope>NUCLEOTIDE SEQUENCE [LARGE SCALE GENOMIC DNA]</scope>
    <source>
        <strain evidence="14 15">130c</strain>
    </source>
</reference>
<dbReference type="Pfam" id="PF07998">
    <property type="entry name" value="Peptidase_M54"/>
    <property type="match status" value="1"/>
</dbReference>
<sequence length="580" mass="66544">MIIQAESLFSPKQILSQADWLVCNKESGQTLVPKDGYCMISMTMQDIYPRETSNFVFGYASLSNRTGVFSFKRYDPEYQGLQDPNREITLLRNACGVMVHETAHMFGLKHCIYYNCTMNGSNSYEESTRFLRNIKQSQIVKTISASTCSKVLVTGAYLILDPKYEGIVLATDARFHCKINQSMAEVDKDFKFIINSPQFNKVIRVQVQKGENDQEQFDIKPDDQFIGKCMYFLLQLIKLREIEINDNQYEITLIGDNSFYSQRDKFIDDFNYNSLSKQILCDNPVDPHKKTGLGSSAALITSFLASTLQLFQIIDIQSTKDHDLKLLHIYSQILNAFVQEKVGSGFDIACSIYGSQIYRRFTNVKDLNDIVQKLMSNYQKGIICQDLELNQLIQTFENNFDYEHKVFTLNPLLDLCLIDVDSGSDTKVMVRQVLDWAKRQQQDPSDQFSNELFQALNHNYQTLAENLMIENLTIQNKLDIKNKCFEIRSLIQQISKETEVAIEPSEQTKMLDQILSSLDQVYYSAVPGAGGDDAIFILGERENLHQLIQQEFCDTYQDKKISVLPVKVLKTQALMIQQSL</sequence>
<protein>
    <recommendedName>
        <fullName evidence="3">phosphomevalonate kinase</fullName>
        <ecNumber evidence="3">2.7.4.2</ecNumber>
    </recommendedName>
</protein>
<comment type="pathway">
    <text evidence="2">Isoprenoid biosynthesis; isopentenyl diphosphate biosynthesis via mevalonate pathway; isopentenyl diphosphate from (R)-mevalonate: step 2/3.</text>
</comment>
<dbReference type="Proteomes" id="UP000039865">
    <property type="component" value="Unassembled WGS sequence"/>
</dbReference>
<keyword evidence="11" id="KW-0067">ATP-binding</keyword>
<dbReference type="Pfam" id="PF00288">
    <property type="entry name" value="GHMP_kinases_N"/>
    <property type="match status" value="1"/>
</dbReference>
<dbReference type="InterPro" id="IPR024079">
    <property type="entry name" value="MetalloPept_cat_dom_sf"/>
</dbReference>
<evidence type="ECO:0000256" key="3">
    <source>
        <dbReference type="ARBA" id="ARBA00012958"/>
    </source>
</evidence>
<keyword evidence="15" id="KW-1185">Reference proteome</keyword>
<evidence type="ECO:0000313" key="14">
    <source>
        <dbReference type="EMBL" id="CDW80405.1"/>
    </source>
</evidence>
<dbReference type="UniPathway" id="UPA00057">
    <property type="reaction ID" value="UER00099"/>
</dbReference>
<dbReference type="Gene3D" id="3.30.230.10">
    <property type="match status" value="1"/>
</dbReference>
<dbReference type="EC" id="2.7.4.2" evidence="3"/>
<dbReference type="PANTHER" id="PTHR31814">
    <property type="match status" value="1"/>
</dbReference>
<keyword evidence="9" id="KW-0378">Hydrolase</keyword>
<dbReference type="SUPFAM" id="SSF55486">
    <property type="entry name" value="Metalloproteases ('zincins'), catalytic domain"/>
    <property type="match status" value="1"/>
</dbReference>
<dbReference type="InterPro" id="IPR036554">
    <property type="entry name" value="GHMP_kinase_C_sf"/>
</dbReference>
<evidence type="ECO:0000259" key="13">
    <source>
        <dbReference type="Pfam" id="PF00288"/>
    </source>
</evidence>
<name>A0A078ADX2_STYLE</name>
<evidence type="ECO:0000256" key="8">
    <source>
        <dbReference type="ARBA" id="ARBA00022777"/>
    </source>
</evidence>
<dbReference type="GO" id="GO:0005524">
    <property type="term" value="F:ATP binding"/>
    <property type="evidence" value="ECO:0007669"/>
    <property type="project" value="UniProtKB-KW"/>
</dbReference>
<feature type="domain" description="GHMP kinase N-terminal" evidence="13">
    <location>
        <begin position="289"/>
        <end position="354"/>
    </location>
</feature>
<dbReference type="EMBL" id="CCKQ01008937">
    <property type="protein sequence ID" value="CDW80405.1"/>
    <property type="molecule type" value="Genomic_DNA"/>
</dbReference>
<dbReference type="InParanoid" id="A0A078ADX2"/>
<keyword evidence="6" id="KW-0479">Metal-binding</keyword>
<dbReference type="OrthoDB" id="10262935at2759"/>
<evidence type="ECO:0000256" key="12">
    <source>
        <dbReference type="ARBA" id="ARBA00023049"/>
    </source>
</evidence>
<evidence type="ECO:0000256" key="11">
    <source>
        <dbReference type="ARBA" id="ARBA00022840"/>
    </source>
</evidence>
<dbReference type="OMA" id="NAYECII"/>
<dbReference type="GO" id="GO:0004631">
    <property type="term" value="F:phosphomevalonate kinase activity"/>
    <property type="evidence" value="ECO:0007669"/>
    <property type="project" value="UniProtKB-EC"/>
</dbReference>
<keyword evidence="7" id="KW-0547">Nucleotide-binding</keyword>
<dbReference type="GO" id="GO:0005777">
    <property type="term" value="C:peroxisome"/>
    <property type="evidence" value="ECO:0007669"/>
    <property type="project" value="TreeGrafter"/>
</dbReference>
<dbReference type="InterPro" id="IPR020568">
    <property type="entry name" value="Ribosomal_Su5_D2-typ_SF"/>
</dbReference>
<dbReference type="InterPro" id="IPR012962">
    <property type="entry name" value="Pept_M54_archaemetzincn"/>
</dbReference>
<evidence type="ECO:0000256" key="1">
    <source>
        <dbReference type="ARBA" id="ARBA00001947"/>
    </source>
</evidence>
<evidence type="ECO:0000256" key="9">
    <source>
        <dbReference type="ARBA" id="ARBA00022801"/>
    </source>
</evidence>
<dbReference type="Gene3D" id="3.40.390.10">
    <property type="entry name" value="Collagenase (Catalytic Domain)"/>
    <property type="match status" value="1"/>
</dbReference>
<dbReference type="InterPro" id="IPR035102">
    <property type="entry name" value="Phosphomevalonate_kinase"/>
</dbReference>